<proteinExistence type="inferred from homology"/>
<dbReference type="EMBL" id="SPVI01000022">
    <property type="protein sequence ID" value="TFW40426.1"/>
    <property type="molecule type" value="Genomic_DNA"/>
</dbReference>
<dbReference type="PANTHER" id="PTHR47245">
    <property type="entry name" value="PEPTIDYLPROLYL ISOMERASE"/>
    <property type="match status" value="1"/>
</dbReference>
<dbReference type="Pfam" id="PF00639">
    <property type="entry name" value="Rotamase"/>
    <property type="match status" value="1"/>
</dbReference>
<comment type="similarity">
    <text evidence="1">Belongs to the PpiC/parvulin rotamase family.</text>
</comment>
<feature type="domain" description="PpiC" evidence="4">
    <location>
        <begin position="159"/>
        <end position="259"/>
    </location>
</feature>
<evidence type="ECO:0000256" key="3">
    <source>
        <dbReference type="SAM" id="MobiDB-lite"/>
    </source>
</evidence>
<dbReference type="InterPro" id="IPR000297">
    <property type="entry name" value="PPIase_PpiC"/>
</dbReference>
<evidence type="ECO:0000313" key="5">
    <source>
        <dbReference type="EMBL" id="TFW40426.1"/>
    </source>
</evidence>
<dbReference type="Proteomes" id="UP000297322">
    <property type="component" value="Unassembled WGS sequence"/>
</dbReference>
<dbReference type="PANTHER" id="PTHR47245:SF3">
    <property type="entry name" value="PEPTIDYL-PROLYL CIS-TRANS ISOMERASE, PPIC-TYPE-RELATED"/>
    <property type="match status" value="1"/>
</dbReference>
<organism evidence="5 6">
    <name type="scientific">Pseudomonas fluorescens</name>
    <dbReference type="NCBI Taxonomy" id="294"/>
    <lineage>
        <taxon>Bacteria</taxon>
        <taxon>Pseudomonadati</taxon>
        <taxon>Pseudomonadota</taxon>
        <taxon>Gammaproteobacteria</taxon>
        <taxon>Pseudomonadales</taxon>
        <taxon>Pseudomonadaceae</taxon>
        <taxon>Pseudomonas</taxon>
    </lineage>
</organism>
<dbReference type="InterPro" id="IPR046357">
    <property type="entry name" value="PPIase_dom_sf"/>
</dbReference>
<dbReference type="PROSITE" id="PS50198">
    <property type="entry name" value="PPIC_PPIASE_2"/>
    <property type="match status" value="1"/>
</dbReference>
<dbReference type="GO" id="GO:0003755">
    <property type="term" value="F:peptidyl-prolyl cis-trans isomerase activity"/>
    <property type="evidence" value="ECO:0007669"/>
    <property type="project" value="UniProtKB-KW"/>
</dbReference>
<name>A0A4Y9TDI9_PSEFL</name>
<reference evidence="5 6" key="1">
    <citation type="submission" date="2019-03" db="EMBL/GenBank/DDBJ databases">
        <title>Biocontrol and xenobiotic degradation properties of endophytic Pseudomonas fluorescens strain BRZ63.</title>
        <authorList>
            <person name="Chlebek D.A."/>
            <person name="Pinski A."/>
            <person name="Zur J.P."/>
            <person name="Michalska J."/>
            <person name="Hupert-Kocurek K.T."/>
        </authorList>
    </citation>
    <scope>NUCLEOTIDE SEQUENCE [LARGE SCALE GENOMIC DNA]</scope>
    <source>
        <strain evidence="5 6">BRZ63</strain>
    </source>
</reference>
<dbReference type="InterPro" id="IPR050245">
    <property type="entry name" value="PrsA_foldase"/>
</dbReference>
<gene>
    <name evidence="5" type="ORF">E4T65_26285</name>
</gene>
<dbReference type="AlphaFoldDB" id="A0A4Y9TDI9"/>
<evidence type="ECO:0000256" key="2">
    <source>
        <dbReference type="PROSITE-ProRule" id="PRU00278"/>
    </source>
</evidence>
<sequence>MKKPTLMVGAGALALLVVAVGLSLRPGSDPVAAQQPAPSTSPVPGGPAVARLGNQQIDLPELNSVLASLPAETREQLRGNRGALETWIRSRLAQKAVLEQADAQGWRQRPEVEQQTRAATEQIVFRDYMLSVSQVPADYPSAAELQQAYDSGKAQWVTPPLYRVSQIFLAVSDPQALDAVRRQAQELSRKAQAAPGDFAALATQFSQDPDSAARGGDSGLQPLQQLVPPVREAVARLKVGAVSEAVQSPAGFHVLKLIAQQPARTATLDELRERLTEALRAQRQEQIAKAYLEGMLNTATLSIDGAQLSKVLE</sequence>
<keyword evidence="2 5" id="KW-0413">Isomerase</keyword>
<dbReference type="RefSeq" id="WP_065877907.1">
    <property type="nucleotide sequence ID" value="NZ_SPVI01000022.1"/>
</dbReference>
<dbReference type="SUPFAM" id="SSF54534">
    <property type="entry name" value="FKBP-like"/>
    <property type="match status" value="1"/>
</dbReference>
<evidence type="ECO:0000313" key="6">
    <source>
        <dbReference type="Proteomes" id="UP000297322"/>
    </source>
</evidence>
<evidence type="ECO:0000259" key="4">
    <source>
        <dbReference type="PROSITE" id="PS50198"/>
    </source>
</evidence>
<dbReference type="Gene3D" id="3.10.50.40">
    <property type="match status" value="1"/>
</dbReference>
<accession>A0A4Y9TDI9</accession>
<feature type="region of interest" description="Disordered" evidence="3">
    <location>
        <begin position="27"/>
        <end position="48"/>
    </location>
</feature>
<protein>
    <submittedName>
        <fullName evidence="5">Peptidylprolyl isomerase</fullName>
    </submittedName>
</protein>
<comment type="caution">
    <text evidence="5">The sequence shown here is derived from an EMBL/GenBank/DDBJ whole genome shotgun (WGS) entry which is preliminary data.</text>
</comment>
<evidence type="ECO:0000256" key="1">
    <source>
        <dbReference type="ARBA" id="ARBA00007656"/>
    </source>
</evidence>
<keyword evidence="2" id="KW-0697">Rotamase</keyword>